<reference evidence="2 3" key="1">
    <citation type="submission" date="2021-03" db="EMBL/GenBank/DDBJ databases">
        <title>Genomic Encyclopedia of Type Strains, Phase IV (KMG-IV): sequencing the most valuable type-strain genomes for metagenomic binning, comparative biology and taxonomic classification.</title>
        <authorList>
            <person name="Goeker M."/>
        </authorList>
    </citation>
    <scope>NUCLEOTIDE SEQUENCE [LARGE SCALE GENOMIC DNA]</scope>
    <source>
        <strain evidence="2 3">DSM 40499</strain>
    </source>
</reference>
<dbReference type="InterPro" id="IPR029058">
    <property type="entry name" value="AB_hydrolase_fold"/>
</dbReference>
<dbReference type="InterPro" id="IPR050266">
    <property type="entry name" value="AB_hydrolase_sf"/>
</dbReference>
<proteinExistence type="predicted"/>
<sequence length="300" mass="33232">MGEPLMPRTAMPTSANWVAGGSRITVHGRTGRHTLFVRQDGPAAGPPVTLVHGFPTSSHDWSLIVPRLAARGHRVITFDLLGFGHSDKPRRHMYSVLEQADLVEDIWRGLGITDTALVAHDYGVSVAQELLTRSPDRITRMAWLNGGLYPDLHRPVRVQRLLHGPLGPLLARAVTERGFRTTMRQVLGRPVPGGDLHAMWESIRHDRGHLLAPRLLRYIDERRTHQARWVPALEGYLGPTLFLWGPADPISGAHVLARIRQRMPSATVSELTGPPAVGHYPQVEAPGEVAAHLARFLDAW</sequence>
<protein>
    <submittedName>
        <fullName evidence="2">Pimeloyl-ACP methyl ester carboxylesterase</fullName>
    </submittedName>
</protein>
<dbReference type="PANTHER" id="PTHR43798">
    <property type="entry name" value="MONOACYLGLYCEROL LIPASE"/>
    <property type="match status" value="1"/>
</dbReference>
<organism evidence="2 3">
    <name type="scientific">Streptomyces griseochromogenes</name>
    <dbReference type="NCBI Taxonomy" id="68214"/>
    <lineage>
        <taxon>Bacteria</taxon>
        <taxon>Bacillati</taxon>
        <taxon>Actinomycetota</taxon>
        <taxon>Actinomycetes</taxon>
        <taxon>Kitasatosporales</taxon>
        <taxon>Streptomycetaceae</taxon>
        <taxon>Streptomyces</taxon>
    </lineage>
</organism>
<dbReference type="Pfam" id="PF00561">
    <property type="entry name" value="Abhydrolase_1"/>
    <property type="match status" value="1"/>
</dbReference>
<dbReference type="InterPro" id="IPR000073">
    <property type="entry name" value="AB_hydrolase_1"/>
</dbReference>
<dbReference type="SUPFAM" id="SSF53474">
    <property type="entry name" value="alpha/beta-Hydrolases"/>
    <property type="match status" value="1"/>
</dbReference>
<dbReference type="Gene3D" id="3.40.50.1820">
    <property type="entry name" value="alpha/beta hydrolase"/>
    <property type="match status" value="1"/>
</dbReference>
<dbReference type="EMBL" id="JAGGLP010000028">
    <property type="protein sequence ID" value="MBP2055345.1"/>
    <property type="molecule type" value="Genomic_DNA"/>
</dbReference>
<dbReference type="PANTHER" id="PTHR43798:SF33">
    <property type="entry name" value="HYDROLASE, PUTATIVE (AFU_ORTHOLOGUE AFUA_2G14860)-RELATED"/>
    <property type="match status" value="1"/>
</dbReference>
<dbReference type="PRINTS" id="PR00412">
    <property type="entry name" value="EPOXHYDRLASE"/>
</dbReference>
<comment type="caution">
    <text evidence="2">The sequence shown here is derived from an EMBL/GenBank/DDBJ whole genome shotgun (WGS) entry which is preliminary data.</text>
</comment>
<dbReference type="Proteomes" id="UP001519309">
    <property type="component" value="Unassembled WGS sequence"/>
</dbReference>
<dbReference type="RefSeq" id="WP_237281664.1">
    <property type="nucleotide sequence ID" value="NZ_CP016279.1"/>
</dbReference>
<evidence type="ECO:0000313" key="2">
    <source>
        <dbReference type="EMBL" id="MBP2055345.1"/>
    </source>
</evidence>
<gene>
    <name evidence="2" type="ORF">J2Z21_008359</name>
</gene>
<evidence type="ECO:0000259" key="1">
    <source>
        <dbReference type="Pfam" id="PF00561"/>
    </source>
</evidence>
<evidence type="ECO:0000313" key="3">
    <source>
        <dbReference type="Proteomes" id="UP001519309"/>
    </source>
</evidence>
<dbReference type="PRINTS" id="PR00111">
    <property type="entry name" value="ABHYDROLASE"/>
</dbReference>
<feature type="domain" description="AB hydrolase-1" evidence="1">
    <location>
        <begin position="46"/>
        <end position="286"/>
    </location>
</feature>
<keyword evidence="3" id="KW-1185">Reference proteome</keyword>
<name>A0ABS4M6Q5_9ACTN</name>
<accession>A0ABS4M6Q5</accession>
<dbReference type="InterPro" id="IPR000639">
    <property type="entry name" value="Epox_hydrolase-like"/>
</dbReference>